<keyword evidence="1" id="KW-0732">Signal</keyword>
<keyword evidence="3" id="KW-1185">Reference proteome</keyword>
<feature type="signal peptide" evidence="1">
    <location>
        <begin position="1"/>
        <end position="17"/>
    </location>
</feature>
<dbReference type="AlphaFoldDB" id="A0A4R5KMG2"/>
<comment type="caution">
    <text evidence="2">The sequence shown here is derived from an EMBL/GenBank/DDBJ whole genome shotgun (WGS) entry which is preliminary data.</text>
</comment>
<reference evidence="2 3" key="1">
    <citation type="submission" date="2019-03" db="EMBL/GenBank/DDBJ databases">
        <title>This is whole genome sequence of Paenibacillus sp MS74 strain.</title>
        <authorList>
            <person name="Trinh H.N."/>
        </authorList>
    </citation>
    <scope>NUCLEOTIDE SEQUENCE [LARGE SCALE GENOMIC DNA]</scope>
    <source>
        <strain evidence="2 3">MS74</strain>
    </source>
</reference>
<protein>
    <submittedName>
        <fullName evidence="2">Cyclic lactone autoinducer peptide</fullName>
    </submittedName>
</protein>
<sequence>MKKWIAIIANSALVAVAAAFVTTNSVWDNRPETPLELLKK</sequence>
<dbReference type="EMBL" id="SMRT01000009">
    <property type="protein sequence ID" value="TDF95797.1"/>
    <property type="molecule type" value="Genomic_DNA"/>
</dbReference>
<name>A0A4R5KMG2_9BACL</name>
<organism evidence="2 3">
    <name type="scientific">Paenibacillus piri</name>
    <dbReference type="NCBI Taxonomy" id="2547395"/>
    <lineage>
        <taxon>Bacteria</taxon>
        <taxon>Bacillati</taxon>
        <taxon>Bacillota</taxon>
        <taxon>Bacilli</taxon>
        <taxon>Bacillales</taxon>
        <taxon>Paenibacillaceae</taxon>
        <taxon>Paenibacillus</taxon>
    </lineage>
</organism>
<evidence type="ECO:0000256" key="1">
    <source>
        <dbReference type="SAM" id="SignalP"/>
    </source>
</evidence>
<gene>
    <name evidence="2" type="ORF">E1757_18855</name>
</gene>
<evidence type="ECO:0000313" key="3">
    <source>
        <dbReference type="Proteomes" id="UP000295636"/>
    </source>
</evidence>
<proteinExistence type="predicted"/>
<feature type="chain" id="PRO_5039452133" evidence="1">
    <location>
        <begin position="18"/>
        <end position="40"/>
    </location>
</feature>
<dbReference type="Proteomes" id="UP000295636">
    <property type="component" value="Unassembled WGS sequence"/>
</dbReference>
<dbReference type="RefSeq" id="WP_133230926.1">
    <property type="nucleotide sequence ID" value="NZ_SMRT01000009.1"/>
</dbReference>
<evidence type="ECO:0000313" key="2">
    <source>
        <dbReference type="EMBL" id="TDF95797.1"/>
    </source>
</evidence>
<accession>A0A4R5KMG2</accession>